<gene>
    <name evidence="2" type="ORF">VP06_08750</name>
</gene>
<keyword evidence="1" id="KW-0812">Transmembrane</keyword>
<evidence type="ECO:0000313" key="3">
    <source>
        <dbReference type="Proteomes" id="UP000035929"/>
    </source>
</evidence>
<comment type="caution">
    <text evidence="2">The sequence shown here is derived from an EMBL/GenBank/DDBJ whole genome shotgun (WGS) entry which is preliminary data.</text>
</comment>
<accession>A0A0J6VD12</accession>
<dbReference type="EMBL" id="LABX01000062">
    <property type="protein sequence ID" value="KMO36961.1"/>
    <property type="molecule type" value="Genomic_DNA"/>
</dbReference>
<evidence type="ECO:0000313" key="2">
    <source>
        <dbReference type="EMBL" id="KMO36961.1"/>
    </source>
</evidence>
<sequence length="994" mass="105889">MPARLRPSPVPDARSPLAGLRLRGWVHAGTIPLDGVLMDRSRAGPDWRARLRPWLEHATEARAHGDLVLVLFGAPLVRDCAALGPCLPVLRRSGLLATVPFAEPEPALAQALRGHLVHVAAGQLAAVPLAGFADLDVAGWWALDGVAVVRAERVPALRPAAPPRRIASAPALPAGAEPFAPMRAALTRRPRRRLRHALGDLGRSTRRVLGGAFGFLWRAYLVLLLLMIAGGMGMGLVETVRTAAERGAGEVEWGGLLVPLLTGLAVAWFVFRRRTAGRLHQQGSPAQPASAAAGGPPRSPVWRRAAAWLAWRSPYAAHLRRLYARRLVEVERLFAAGRIEEALHRAIGLGGPPSPQGAFADLPLTGPGLRRSLALDLGPVRSIGLGLDPTDEARLKALYREQAVALGRAGETDRAAFVLDELVGDPHAAMRLLAEAGRVETAARLAEARRLGPGVVVPLWFRAGRPERALALAARHDAHAELWKELKPGDPFRPVLAEAWAERLAAAGAFDRAAALARVVPGLAGRRAAWIGLALAAESPPRSEALARALRALPWEARDGDPLHAAFAALLAEPGAAGAARRRAVAALWLDPDFEGGPPRPPGPAFALLCRGLARRLAADDGAMGHDPERARLAGHLAEAGAQVALRQHLRRLRTRPAPPDAPAAGPLAIPDGPALAGIADVALLAGGRVLVGHRSGLVRLLGRGGRERWRGQVEGLVGFATLAEGDRAFVLRRTIEGIALLLFDPGAGRLAPLGRLSVAHWHPHADETGWLVFDGDGFARLDTASLLARPDAVGDATEAAPIHHWRVPVTEPGRPLALAAFADGYALVHARHDGLVEWWSLVIRTLAVTCRFWTPPPCPDGAVLGLMEGVAWSLDDAGPHPALRAHPHAFTPATRENERALIAATARAEPRTLPRLVATENGRLWAAADTAEGMLWVDVPGSNASRGPAVTWRGSRALRTRFARDGETAALFDERGRLVVLHPRTGQVMLRLL</sequence>
<proteinExistence type="predicted"/>
<keyword evidence="1" id="KW-1133">Transmembrane helix</keyword>
<dbReference type="RefSeq" id="WP_048463394.1">
    <property type="nucleotide sequence ID" value="NZ_LABX01000062.1"/>
</dbReference>
<evidence type="ECO:0000256" key="1">
    <source>
        <dbReference type="SAM" id="Phobius"/>
    </source>
</evidence>
<reference evidence="2 3" key="1">
    <citation type="submission" date="2015-03" db="EMBL/GenBank/DDBJ databases">
        <title>Genome sequencing of Methylobacterium aquaticum DSM16371 type strain.</title>
        <authorList>
            <person name="Chaudhry V."/>
            <person name="Patil P.B."/>
        </authorList>
    </citation>
    <scope>NUCLEOTIDE SEQUENCE [LARGE SCALE GENOMIC DNA]</scope>
    <source>
        <strain evidence="2 3">DSM 16371</strain>
    </source>
</reference>
<feature type="transmembrane region" description="Helical" evidence="1">
    <location>
        <begin position="208"/>
        <end position="233"/>
    </location>
</feature>
<dbReference type="AlphaFoldDB" id="A0A0J6VD12"/>
<name>A0A0J6VD12_9HYPH</name>
<keyword evidence="1" id="KW-0472">Membrane</keyword>
<dbReference type="PATRIC" id="fig|270351.6.peg.6509"/>
<organism evidence="2 3">
    <name type="scientific">Methylobacterium aquaticum</name>
    <dbReference type="NCBI Taxonomy" id="270351"/>
    <lineage>
        <taxon>Bacteria</taxon>
        <taxon>Pseudomonadati</taxon>
        <taxon>Pseudomonadota</taxon>
        <taxon>Alphaproteobacteria</taxon>
        <taxon>Hyphomicrobiales</taxon>
        <taxon>Methylobacteriaceae</taxon>
        <taxon>Methylobacterium</taxon>
    </lineage>
</organism>
<protein>
    <submittedName>
        <fullName evidence="2">Uncharacterized protein</fullName>
    </submittedName>
</protein>
<feature type="transmembrane region" description="Helical" evidence="1">
    <location>
        <begin position="253"/>
        <end position="271"/>
    </location>
</feature>
<dbReference type="Proteomes" id="UP000035929">
    <property type="component" value="Unassembled WGS sequence"/>
</dbReference>